<gene>
    <name evidence="1" type="ORF">SADUNF_Sadunf13G0106800</name>
</gene>
<dbReference type="EMBL" id="JADGMS010000013">
    <property type="protein sequence ID" value="KAF9670804.1"/>
    <property type="molecule type" value="Genomic_DNA"/>
</dbReference>
<reference evidence="1 2" key="1">
    <citation type="submission" date="2020-10" db="EMBL/GenBank/DDBJ databases">
        <title>Plant Genome Project.</title>
        <authorList>
            <person name="Zhang R.-G."/>
        </authorList>
    </citation>
    <scope>NUCLEOTIDE SEQUENCE [LARGE SCALE GENOMIC DNA]</scope>
    <source>
        <strain evidence="1">FAFU-HL-1</strain>
        <tissue evidence="1">Leaf</tissue>
    </source>
</reference>
<keyword evidence="2" id="KW-1185">Reference proteome</keyword>
<evidence type="ECO:0000313" key="1">
    <source>
        <dbReference type="EMBL" id="KAF9670804.1"/>
    </source>
</evidence>
<dbReference type="Proteomes" id="UP000657918">
    <property type="component" value="Unassembled WGS sequence"/>
</dbReference>
<organism evidence="1 2">
    <name type="scientific">Salix dunnii</name>
    <dbReference type="NCBI Taxonomy" id="1413687"/>
    <lineage>
        <taxon>Eukaryota</taxon>
        <taxon>Viridiplantae</taxon>
        <taxon>Streptophyta</taxon>
        <taxon>Embryophyta</taxon>
        <taxon>Tracheophyta</taxon>
        <taxon>Spermatophyta</taxon>
        <taxon>Magnoliopsida</taxon>
        <taxon>eudicotyledons</taxon>
        <taxon>Gunneridae</taxon>
        <taxon>Pentapetalae</taxon>
        <taxon>rosids</taxon>
        <taxon>fabids</taxon>
        <taxon>Malpighiales</taxon>
        <taxon>Salicaceae</taxon>
        <taxon>Saliceae</taxon>
        <taxon>Salix</taxon>
    </lineage>
</organism>
<evidence type="ECO:0000313" key="2">
    <source>
        <dbReference type="Proteomes" id="UP000657918"/>
    </source>
</evidence>
<accession>A0A835MNQ7</accession>
<proteinExistence type="predicted"/>
<dbReference type="AlphaFoldDB" id="A0A835MNQ7"/>
<comment type="caution">
    <text evidence="1">The sequence shown here is derived from an EMBL/GenBank/DDBJ whole genome shotgun (WGS) entry which is preliminary data.</text>
</comment>
<name>A0A835MNQ7_9ROSI</name>
<sequence length="123" mass="14352">MDRGSWLARGTLEWSTWTFIENASRTRRPKEAMKWLFESVSRIAFIRLDKCASCFPLSLREWMKLAAYPEAEKSHKGYDKKKGSLHKVYSKLISDRNFKETLTRVSSIAAEGIRHAWGLKQQL</sequence>
<protein>
    <submittedName>
        <fullName evidence="1">Uncharacterized protein</fullName>
    </submittedName>
</protein>